<reference evidence="9 10" key="1">
    <citation type="submission" date="2014-10" db="EMBL/GenBank/DDBJ databases">
        <title>Complete genome sequence of e11/2, a T-even type bacteriophage specific for E. coli O157:H7.</title>
        <authorList>
            <person name="Coffey B."/>
            <person name="Ross P."/>
            <person name="O'Flynn G."/>
            <person name="O'Sullivan O."/>
            <person name="Casey A."/>
            <person name="Callanan M."/>
            <person name="Coffey A."/>
            <person name="McAuliffe O."/>
        </authorList>
    </citation>
    <scope>NUCLEOTIDE SEQUENCE [LARGE SCALE GENOMIC DNA]</scope>
</reference>
<feature type="domain" description="CMP/dCMP-type deaminase" evidence="8">
    <location>
        <begin position="1"/>
        <end position="171"/>
    </location>
</feature>
<dbReference type="RefSeq" id="YP_009030821.1">
    <property type="nucleotide sequence ID" value="NC_024125.2"/>
</dbReference>
<dbReference type="GO" id="GO:0006220">
    <property type="term" value="P:pyrimidine nucleotide metabolic process"/>
    <property type="evidence" value="ECO:0007669"/>
    <property type="project" value="InterPro"/>
</dbReference>
<evidence type="ECO:0000256" key="5">
    <source>
        <dbReference type="ARBA" id="ARBA00022833"/>
    </source>
</evidence>
<dbReference type="GO" id="GO:0008270">
    <property type="term" value="F:zinc ion binding"/>
    <property type="evidence" value="ECO:0007669"/>
    <property type="project" value="InterPro"/>
</dbReference>
<dbReference type="PROSITE" id="PS00903">
    <property type="entry name" value="CYT_DCMP_DEAMINASES_1"/>
    <property type="match status" value="1"/>
</dbReference>
<feature type="binding site" evidence="7">
    <location>
        <position position="135"/>
    </location>
    <ligand>
        <name>Zn(2+)</name>
        <dbReference type="ChEBI" id="CHEBI:29105"/>
        <note>catalytic</note>
    </ligand>
</feature>
<dbReference type="InterPro" id="IPR015517">
    <property type="entry name" value="dCMP_deaminase-rel"/>
</dbReference>
<keyword evidence="4" id="KW-0378">Hydrolase</keyword>
<keyword evidence="10" id="KW-1185">Reference proteome</keyword>
<dbReference type="InterPro" id="IPR016473">
    <property type="entry name" value="dCMP_deaminase"/>
</dbReference>
<dbReference type="PROSITE" id="PS51747">
    <property type="entry name" value="CYT_DCMP_DEAMINASES_2"/>
    <property type="match status" value="1"/>
</dbReference>
<keyword evidence="5 7" id="KW-0862">Zinc</keyword>
<dbReference type="InterPro" id="IPR016193">
    <property type="entry name" value="Cytidine_deaminase-like"/>
</dbReference>
<evidence type="ECO:0000256" key="3">
    <source>
        <dbReference type="ARBA" id="ARBA00022723"/>
    </source>
</evidence>
<evidence type="ECO:0000256" key="4">
    <source>
        <dbReference type="ARBA" id="ARBA00022801"/>
    </source>
</evidence>
<dbReference type="Gene3D" id="3.40.140.10">
    <property type="entry name" value="Cytidine Deaminase, domain 2"/>
    <property type="match status" value="1"/>
</dbReference>
<evidence type="ECO:0000313" key="10">
    <source>
        <dbReference type="Proteomes" id="UP000024439"/>
    </source>
</evidence>
<dbReference type="PIRSF" id="PIRSF006019">
    <property type="entry name" value="dCMP_deaminase"/>
    <property type="match status" value="1"/>
</dbReference>
<feature type="binding site" evidence="7">
    <location>
        <position position="104"/>
    </location>
    <ligand>
        <name>Zn(2+)</name>
        <dbReference type="ChEBI" id="CHEBI:29105"/>
        <note>catalytic</note>
    </ligand>
</feature>
<organism evidence="9 10">
    <name type="scientific">Escherichia phage vB_EcoM_112</name>
    <dbReference type="NCBI Taxonomy" id="1495285"/>
    <lineage>
        <taxon>Viruses</taxon>
        <taxon>Duplodnaviria</taxon>
        <taxon>Heunggongvirae</taxon>
        <taxon>Uroviricota</taxon>
        <taxon>Caudoviricetes</taxon>
        <taxon>Pantevenvirales</taxon>
        <taxon>Straboviridae</taxon>
        <taxon>Tevenvirinae</taxon>
        <taxon>Tequatrovirus</taxon>
        <taxon>Tequatrovirus e112</taxon>
    </lineage>
</organism>
<dbReference type="Pfam" id="PF00383">
    <property type="entry name" value="dCMP_cyt_deam_1"/>
    <property type="match status" value="1"/>
</dbReference>
<name>A0A023ZV42_9CAUD</name>
<feature type="binding site" evidence="7">
    <location>
        <position position="132"/>
    </location>
    <ligand>
        <name>Zn(2+)</name>
        <dbReference type="ChEBI" id="CHEBI:29105"/>
        <note>catalytic</note>
    </ligand>
</feature>
<dbReference type="InterPro" id="IPR002125">
    <property type="entry name" value="CMP_dCMP_dom"/>
</dbReference>
<dbReference type="InterPro" id="IPR016192">
    <property type="entry name" value="APOBEC/CMP_deaminase_Zn-bd"/>
</dbReference>
<dbReference type="SUPFAM" id="SSF53927">
    <property type="entry name" value="Cytidine deaminase-like"/>
    <property type="match status" value="1"/>
</dbReference>
<dbReference type="KEGG" id="vg:19485365"/>
<evidence type="ECO:0000313" key="9">
    <source>
        <dbReference type="EMBL" id="AHY83414.1"/>
    </source>
</evidence>
<feature type="active site" description="Proton donor" evidence="6">
    <location>
        <position position="106"/>
    </location>
</feature>
<dbReference type="InterPro" id="IPR035105">
    <property type="entry name" value="Deoxycytidylate_deaminase_dom"/>
</dbReference>
<dbReference type="GO" id="GO:0004132">
    <property type="term" value="F:dCMP deaminase activity"/>
    <property type="evidence" value="ECO:0007669"/>
    <property type="project" value="InterPro"/>
</dbReference>
<evidence type="ECO:0000259" key="8">
    <source>
        <dbReference type="PROSITE" id="PS51747"/>
    </source>
</evidence>
<evidence type="ECO:0000256" key="2">
    <source>
        <dbReference type="ARBA" id="ARBA00006576"/>
    </source>
</evidence>
<comment type="similarity">
    <text evidence="2">Belongs to the cytidine and deoxycytidylate deaminase family.</text>
</comment>
<keyword evidence="3 7" id="KW-0479">Metal-binding</keyword>
<dbReference type="PANTHER" id="PTHR11086">
    <property type="entry name" value="DEOXYCYTIDYLATE DEAMINASE-RELATED"/>
    <property type="match status" value="1"/>
</dbReference>
<evidence type="ECO:0000256" key="1">
    <source>
        <dbReference type="ARBA" id="ARBA00001947"/>
    </source>
</evidence>
<evidence type="ECO:0000256" key="6">
    <source>
        <dbReference type="PIRSR" id="PIRSR006019-1"/>
    </source>
</evidence>
<protein>
    <submittedName>
        <fullName evidence="9">dCMP deaminase</fullName>
    </submittedName>
</protein>
<dbReference type="CDD" id="cd01286">
    <property type="entry name" value="deoxycytidylate_deaminase"/>
    <property type="match status" value="1"/>
</dbReference>
<proteinExistence type="inferred from homology"/>
<comment type="cofactor">
    <cofactor evidence="1 7">
        <name>Zn(2+)</name>
        <dbReference type="ChEBI" id="CHEBI:29105"/>
    </cofactor>
</comment>
<dbReference type="EMBL" id="KJ668714">
    <property type="protein sequence ID" value="AHY83414.1"/>
    <property type="molecule type" value="Genomic_DNA"/>
</dbReference>
<dbReference type="GeneID" id="19485365"/>
<dbReference type="PANTHER" id="PTHR11086:SF18">
    <property type="entry name" value="DEOXYCYTIDYLATE DEAMINASE"/>
    <property type="match status" value="1"/>
</dbReference>
<evidence type="ECO:0000256" key="7">
    <source>
        <dbReference type="PIRSR" id="PIRSR006019-2"/>
    </source>
</evidence>
<dbReference type="Proteomes" id="UP000024439">
    <property type="component" value="Segment"/>
</dbReference>
<gene>
    <name evidence="9" type="ORF">e112_226</name>
</gene>
<sequence length="193" mass="21228">MKASTVLQIAYLVSQESKCCSWKVGAVIEKNGRIISTGYNGSPAGGVNCCDYAAEQGWLLNKPKHTIIQGHKPECVSFGSTDRFVLAKEHRSAHSEWSSKNEIHAELNAILFAARNGSSIEGATMYVTLSPCPDCAKAIAQSGIKKLVYCETYDKNKPGWDDILRNAGIEVFNVPKKNLNKLNWENINEFCGE</sequence>
<accession>A0A023ZV42</accession>